<dbReference type="SUPFAM" id="SSF47413">
    <property type="entry name" value="lambda repressor-like DNA-binding domains"/>
    <property type="match status" value="1"/>
</dbReference>
<keyword evidence="1" id="KW-0238">DNA-binding</keyword>
<reference evidence="4" key="1">
    <citation type="journal article" date="2007" name="Proc. Natl. Acad. Sci. U.S.A.">
        <title>Genome sequencing reveals complex secondary metabolome in the marine actinomycete Salinispora tropica.</title>
        <authorList>
            <person name="Udwary D.W."/>
            <person name="Zeigler L."/>
            <person name="Asolkar R.N."/>
            <person name="Singan V."/>
            <person name="Lapidus A."/>
            <person name="Fenical W."/>
            <person name="Jensen P.R."/>
            <person name="Moore B.S."/>
        </authorList>
    </citation>
    <scope>NUCLEOTIDE SEQUENCE [LARGE SCALE GENOMIC DNA]</scope>
    <source>
        <strain evidence="4">ATCC BAA-916 / DSM 44818 / CNB-440</strain>
    </source>
</reference>
<dbReference type="InterPro" id="IPR001387">
    <property type="entry name" value="Cro/C1-type_HTH"/>
</dbReference>
<proteinExistence type="predicted"/>
<dbReference type="InterPro" id="IPR050807">
    <property type="entry name" value="TransReg_Diox_bact_type"/>
</dbReference>
<dbReference type="CDD" id="cd00093">
    <property type="entry name" value="HTH_XRE"/>
    <property type="match status" value="1"/>
</dbReference>
<dbReference type="GO" id="GO:0003700">
    <property type="term" value="F:DNA-binding transcription factor activity"/>
    <property type="evidence" value="ECO:0007669"/>
    <property type="project" value="TreeGrafter"/>
</dbReference>
<evidence type="ECO:0000259" key="2">
    <source>
        <dbReference type="PROSITE" id="PS50943"/>
    </source>
</evidence>
<feature type="domain" description="HTH cro/C1-type" evidence="2">
    <location>
        <begin position="15"/>
        <end position="69"/>
    </location>
</feature>
<dbReference type="SUPFAM" id="SSF51182">
    <property type="entry name" value="RmlC-like cupins"/>
    <property type="match status" value="1"/>
</dbReference>
<dbReference type="InterPro" id="IPR011051">
    <property type="entry name" value="RmlC_Cupin_sf"/>
</dbReference>
<dbReference type="PANTHER" id="PTHR46797:SF1">
    <property type="entry name" value="METHYLPHOSPHONATE SYNTHASE"/>
    <property type="match status" value="1"/>
</dbReference>
<dbReference type="PATRIC" id="fig|369723.5.peg.1191"/>
<dbReference type="GO" id="GO:0005829">
    <property type="term" value="C:cytosol"/>
    <property type="evidence" value="ECO:0007669"/>
    <property type="project" value="TreeGrafter"/>
</dbReference>
<evidence type="ECO:0000313" key="4">
    <source>
        <dbReference type="Proteomes" id="UP000000235"/>
    </source>
</evidence>
<sequence length="196" mass="21994">MSRLNEIEKVIRTRLRALRTTLGFSLDELAARTNLSPSTISRIETGKRTISLDVLLPLAAALHVDLDSLLDVRNDEDVVIRPMPDRGGERTTWMLSRPNGRTIALKVRLEPTRKTLEQRVHPGHDWFFVLEGRVCLSLGDREIIVEAGEAAEFSTMTPHAFSAIDGTAELIMIFDRDGEHAHLRESSRRSPTSQSS</sequence>
<dbReference type="Pfam" id="PF07883">
    <property type="entry name" value="Cupin_2"/>
    <property type="match status" value="1"/>
</dbReference>
<evidence type="ECO:0000256" key="1">
    <source>
        <dbReference type="ARBA" id="ARBA00023125"/>
    </source>
</evidence>
<dbReference type="eggNOG" id="COG1396">
    <property type="taxonomic scope" value="Bacteria"/>
</dbReference>
<name>A4X440_SALTO</name>
<gene>
    <name evidence="3" type="ordered locus">Strop_1170</name>
</gene>
<dbReference type="KEGG" id="stp:Strop_1170"/>
<evidence type="ECO:0000313" key="3">
    <source>
        <dbReference type="EMBL" id="ABP53640.1"/>
    </source>
</evidence>
<dbReference type="Pfam" id="PF01381">
    <property type="entry name" value="HTH_3"/>
    <property type="match status" value="1"/>
</dbReference>
<dbReference type="PROSITE" id="PS50943">
    <property type="entry name" value="HTH_CROC1"/>
    <property type="match status" value="1"/>
</dbReference>
<dbReference type="Proteomes" id="UP000000235">
    <property type="component" value="Chromosome"/>
</dbReference>
<dbReference type="PANTHER" id="PTHR46797">
    <property type="entry name" value="HTH-TYPE TRANSCRIPTIONAL REGULATOR"/>
    <property type="match status" value="1"/>
</dbReference>
<dbReference type="HOGENOM" id="CLU_085376_2_0_11"/>
<accession>A4X440</accession>
<dbReference type="InterPro" id="IPR014710">
    <property type="entry name" value="RmlC-like_jellyroll"/>
</dbReference>
<organism evidence="3 4">
    <name type="scientific">Salinispora tropica (strain ATCC BAA-916 / DSM 44818 / JCM 13857 / NBRC 105044 / CNB-440)</name>
    <dbReference type="NCBI Taxonomy" id="369723"/>
    <lineage>
        <taxon>Bacteria</taxon>
        <taxon>Bacillati</taxon>
        <taxon>Actinomycetota</taxon>
        <taxon>Actinomycetes</taxon>
        <taxon>Micromonosporales</taxon>
        <taxon>Micromonosporaceae</taxon>
        <taxon>Salinispora</taxon>
    </lineage>
</organism>
<keyword evidence="4" id="KW-1185">Reference proteome</keyword>
<protein>
    <submittedName>
        <fullName evidence="3">Helix-turn-helix domain protein</fullName>
    </submittedName>
</protein>
<dbReference type="EMBL" id="CP000667">
    <property type="protein sequence ID" value="ABP53640.1"/>
    <property type="molecule type" value="Genomic_DNA"/>
</dbReference>
<dbReference type="AlphaFoldDB" id="A4X440"/>
<dbReference type="STRING" id="369723.Strop_1170"/>
<dbReference type="InterPro" id="IPR010982">
    <property type="entry name" value="Lambda_DNA-bd_dom_sf"/>
</dbReference>
<dbReference type="Gene3D" id="1.10.260.40">
    <property type="entry name" value="lambda repressor-like DNA-binding domains"/>
    <property type="match status" value="1"/>
</dbReference>
<dbReference type="GO" id="GO:0003677">
    <property type="term" value="F:DNA binding"/>
    <property type="evidence" value="ECO:0007669"/>
    <property type="project" value="UniProtKB-KW"/>
</dbReference>
<dbReference type="InterPro" id="IPR013096">
    <property type="entry name" value="Cupin_2"/>
</dbReference>
<dbReference type="SMART" id="SM00530">
    <property type="entry name" value="HTH_XRE"/>
    <property type="match status" value="1"/>
</dbReference>
<dbReference type="Gene3D" id="2.60.120.10">
    <property type="entry name" value="Jelly Rolls"/>
    <property type="match status" value="1"/>
</dbReference>
<dbReference type="CDD" id="cd02209">
    <property type="entry name" value="cupin_XRE_C"/>
    <property type="match status" value="1"/>
</dbReference>